<dbReference type="EMBL" id="PNBA02000007">
    <property type="protein sequence ID" value="KAG6418806.1"/>
    <property type="molecule type" value="Genomic_DNA"/>
</dbReference>
<proteinExistence type="inferred from homology"/>
<evidence type="ECO:0000256" key="3">
    <source>
        <dbReference type="SAM" id="MobiDB-lite"/>
    </source>
</evidence>
<dbReference type="Proteomes" id="UP000298416">
    <property type="component" value="Unassembled WGS sequence"/>
</dbReference>
<dbReference type="Pfam" id="PF02519">
    <property type="entry name" value="Auxin_inducible"/>
    <property type="match status" value="1"/>
</dbReference>
<accession>A0A8X8XR45</accession>
<dbReference type="AlphaFoldDB" id="A0A8X8XR45"/>
<dbReference type="PANTHER" id="PTHR31374:SF203">
    <property type="entry name" value="AUXIN-RESPONSIVE PROTEIN SAUR71-LIKE"/>
    <property type="match status" value="1"/>
</dbReference>
<feature type="region of interest" description="Disordered" evidence="3">
    <location>
        <begin position="276"/>
        <end position="313"/>
    </location>
</feature>
<dbReference type="Pfam" id="PF05691">
    <property type="entry name" value="Raffinose_syn"/>
    <property type="match status" value="1"/>
</dbReference>
<keyword evidence="2" id="KW-0119">Carbohydrate metabolism</keyword>
<dbReference type="GO" id="GO:0009733">
    <property type="term" value="P:response to auxin"/>
    <property type="evidence" value="ECO:0007669"/>
    <property type="project" value="InterPro"/>
</dbReference>
<comment type="similarity">
    <text evidence="1">Belongs to the ARG7 family.</text>
</comment>
<evidence type="ECO:0000313" key="5">
    <source>
        <dbReference type="Proteomes" id="UP000298416"/>
    </source>
</evidence>
<protein>
    <recommendedName>
        <fullName evidence="6">SAUR family protein</fullName>
    </recommendedName>
</protein>
<dbReference type="PANTHER" id="PTHR31374">
    <property type="entry name" value="AUXIN-INDUCED PROTEIN-LIKE-RELATED"/>
    <property type="match status" value="1"/>
</dbReference>
<feature type="compositionally biased region" description="Basic and acidic residues" evidence="3">
    <location>
        <begin position="286"/>
        <end position="300"/>
    </location>
</feature>
<feature type="compositionally biased region" description="Low complexity" evidence="3">
    <location>
        <begin position="498"/>
        <end position="512"/>
    </location>
</feature>
<reference evidence="4" key="2">
    <citation type="submission" date="2020-08" db="EMBL/GenBank/DDBJ databases">
        <title>Plant Genome Project.</title>
        <authorList>
            <person name="Zhang R.-G."/>
        </authorList>
    </citation>
    <scope>NUCLEOTIDE SEQUENCE</scope>
    <source>
        <strain evidence="4">Huo1</strain>
        <tissue evidence="4">Leaf</tissue>
    </source>
</reference>
<reference evidence="4" key="1">
    <citation type="submission" date="2018-01" db="EMBL/GenBank/DDBJ databases">
        <authorList>
            <person name="Mao J.F."/>
        </authorList>
    </citation>
    <scope>NUCLEOTIDE SEQUENCE</scope>
    <source>
        <strain evidence="4">Huo1</strain>
        <tissue evidence="4">Leaf</tissue>
    </source>
</reference>
<gene>
    <name evidence="4" type="ORF">SASPL_121011</name>
</gene>
<evidence type="ECO:0000313" key="4">
    <source>
        <dbReference type="EMBL" id="KAG6418806.1"/>
    </source>
</evidence>
<feature type="region of interest" description="Disordered" evidence="3">
    <location>
        <begin position="480"/>
        <end position="514"/>
    </location>
</feature>
<evidence type="ECO:0000256" key="2">
    <source>
        <dbReference type="ARBA" id="ARBA00023277"/>
    </source>
</evidence>
<dbReference type="InterPro" id="IPR008811">
    <property type="entry name" value="Glycosyl_hydrolases_36"/>
</dbReference>
<comment type="caution">
    <text evidence="4">The sequence shown here is derived from an EMBL/GenBank/DDBJ whole genome shotgun (WGS) entry which is preliminary data.</text>
</comment>
<evidence type="ECO:0000256" key="1">
    <source>
        <dbReference type="ARBA" id="ARBA00006974"/>
    </source>
</evidence>
<sequence length="625" mass="69149">MEAVSNLETRLDNTDRFVEVLRPPARPQPDPNTPYNQPHYSGGATNTHLSGGYCQQPHYLNHNIDGQPLYPCYQSDEYEQRADNQLFVPQHPPYTGFDSCCVGEISAPPLPEPLPHPTTDPPYDLPCLPPPNLPARHQLPFTGFDSHRVGEISTPPVPEPPFHPTRDPLYDLPPWETPGQRALHEYSSYDQPSPSSPCCWVLPAQQALYGDPPHNQSHHVQQLLLDPAPPYGAPSYGLPTWDYRVQQEYQGCDQLPVAKEAIDCDAANSDTENVSNLVIGLPNDNHGNEENRDGSPEDQRVSSSEEISPPSGPDRIVTLLTMPLLVAAFLSVMKGDSRVVLQGDARDELEICLESCDPSVQKCVGMHLMYVAVVNQVSIGVAFTPTDVVKIFNSSGEVIQLSFESKGVGHIELRLRGCGTLGAYSSLRPQRITRGRVKELKFCYEDSLELLPHDLHISEVETNGDVRLFGLVQNKGRGHLHTFDPGRAALEDKEPSRRSPSSDSDESGGSPKCRTPSGSLAVYIGPERIRFLIPTRFLNFPVFVALLDQAEEEFGFQTAAGLVLLCEPGFFFQILRLLDDDEERFRGLSLDDFINIVAEVSSDNLSCKKSSASYGFAPLLHKTRV</sequence>
<organism evidence="4">
    <name type="scientific">Salvia splendens</name>
    <name type="common">Scarlet sage</name>
    <dbReference type="NCBI Taxonomy" id="180675"/>
    <lineage>
        <taxon>Eukaryota</taxon>
        <taxon>Viridiplantae</taxon>
        <taxon>Streptophyta</taxon>
        <taxon>Embryophyta</taxon>
        <taxon>Tracheophyta</taxon>
        <taxon>Spermatophyta</taxon>
        <taxon>Magnoliopsida</taxon>
        <taxon>eudicotyledons</taxon>
        <taxon>Gunneridae</taxon>
        <taxon>Pentapetalae</taxon>
        <taxon>asterids</taxon>
        <taxon>lamiids</taxon>
        <taxon>Lamiales</taxon>
        <taxon>Lamiaceae</taxon>
        <taxon>Nepetoideae</taxon>
        <taxon>Mentheae</taxon>
        <taxon>Salviinae</taxon>
        <taxon>Salvia</taxon>
        <taxon>Salvia subgen. Calosphace</taxon>
        <taxon>core Calosphace</taxon>
    </lineage>
</organism>
<evidence type="ECO:0008006" key="6">
    <source>
        <dbReference type="Google" id="ProtNLM"/>
    </source>
</evidence>
<feature type="compositionally biased region" description="Polar residues" evidence="3">
    <location>
        <begin position="33"/>
        <end position="48"/>
    </location>
</feature>
<feature type="region of interest" description="Disordered" evidence="3">
    <location>
        <begin position="22"/>
        <end position="48"/>
    </location>
</feature>
<feature type="compositionally biased region" description="Basic and acidic residues" evidence="3">
    <location>
        <begin position="481"/>
        <end position="497"/>
    </location>
</feature>
<name>A0A8X8XR45_SALSN</name>
<dbReference type="InterPro" id="IPR003676">
    <property type="entry name" value="SAUR_fam"/>
</dbReference>
<keyword evidence="5" id="KW-1185">Reference proteome</keyword>